<dbReference type="Pfam" id="PF23446">
    <property type="entry name" value="LysM1_NFP_LYK"/>
    <property type="match status" value="1"/>
</dbReference>
<sequence>MKQSLLTLLFSSCFIYPLINAQSTNTNTTTFSCSSISPCRTYVAYRTQLPNYADIGAISDLFGVSRLLIAKANNLSSEDGTLLPDQLLLVPVSCGCTANRSFANMTYEIAKGDSFYLVSIRAFENLTDYNAVEEFNPSLDPSHLKVGQEVIFPLYCKCPSKIQVDQSINFLLTYVWQASDQIDQVSKLMNSSTNAMLSENNYRNFNNSVARPVLIPVSELPRLPTPIYDTTTHVSQQNARSDRTTIVAWSMVGVILALVILGVLACYCKDHHNKVFTCNRSEVTDLLGFSKTSDNLAFSPAIKGDKLLTGVSQFIDKPVFFDNMSLAEATMNFDDSYRIGSSVYKAEIGGEVYAVKKAKGEVAEELKILQFVSHANLVKLEGVSSDENGDCFLIYEFAENGSLDKWLFRSPSSSSSSSSAFLSWKQRLSILLDVASGLQYLHEHTRPSIVHGDVRARNILLSADFKAKISKFSAARMVAGGATASADVFAFGILILEVISGRRAMESGEGGNMRMLWEEIRTVLEAEEMREHRIKKWMDPSLEGFYPTDGAISIAVLARACAQENYCQRPSMTEIVFSLSVLDQLCSCPFDRASMPNSEENTPWPPPFIQSGSYFSFDNSHRRLP</sequence>
<dbReference type="Gene3D" id="3.30.200.20">
    <property type="entry name" value="Phosphorylase Kinase, domain 1"/>
    <property type="match status" value="1"/>
</dbReference>
<dbReference type="InterPro" id="IPR059143">
    <property type="entry name" value="NFP_LysM2"/>
</dbReference>
<dbReference type="AlphaFoldDB" id="A0A199UXN5"/>
<evidence type="ECO:0000313" key="6">
    <source>
        <dbReference type="Proteomes" id="UP000092600"/>
    </source>
</evidence>
<dbReference type="InterPro" id="IPR018392">
    <property type="entry name" value="LysM"/>
</dbReference>
<dbReference type="PANTHER" id="PTHR45927">
    <property type="entry name" value="LYSM-DOMAIN RECEPTOR-LIKE KINASE-RELATED"/>
    <property type="match status" value="1"/>
</dbReference>
<dbReference type="InterPro" id="IPR056561">
    <property type="entry name" value="NFP_LYK_LysM1"/>
</dbReference>
<dbReference type="EMBL" id="LSRQ01004444">
    <property type="protein sequence ID" value="OAY69376.1"/>
    <property type="molecule type" value="Genomic_DNA"/>
</dbReference>
<dbReference type="InterPro" id="IPR008266">
    <property type="entry name" value="Tyr_kinase_AS"/>
</dbReference>
<dbReference type="PROSITE" id="PS00109">
    <property type="entry name" value="PROTEIN_KINASE_TYR"/>
    <property type="match status" value="1"/>
</dbReference>
<name>A0A199UXN5_ANACO</name>
<dbReference type="GO" id="GO:0005524">
    <property type="term" value="F:ATP binding"/>
    <property type="evidence" value="ECO:0007669"/>
    <property type="project" value="InterPro"/>
</dbReference>
<keyword evidence="1" id="KW-1133">Transmembrane helix</keyword>
<keyword evidence="2" id="KW-0732">Signal</keyword>
<dbReference type="Pfam" id="PF07714">
    <property type="entry name" value="PK_Tyr_Ser-Thr"/>
    <property type="match status" value="1"/>
</dbReference>
<evidence type="ECO:0000256" key="1">
    <source>
        <dbReference type="SAM" id="Phobius"/>
    </source>
</evidence>
<evidence type="ECO:0000259" key="4">
    <source>
        <dbReference type="PROSITE" id="PS51782"/>
    </source>
</evidence>
<proteinExistence type="predicted"/>
<dbReference type="SUPFAM" id="SSF56112">
    <property type="entry name" value="Protein kinase-like (PK-like)"/>
    <property type="match status" value="1"/>
</dbReference>
<feature type="chain" id="PRO_5008285516" evidence="2">
    <location>
        <begin position="22"/>
        <end position="625"/>
    </location>
</feature>
<keyword evidence="1" id="KW-0812">Transmembrane</keyword>
<dbReference type="Pfam" id="PF23462">
    <property type="entry name" value="LysM3_NFP"/>
    <property type="match status" value="1"/>
</dbReference>
<comment type="caution">
    <text evidence="5">The sequence shown here is derived from an EMBL/GenBank/DDBJ whole genome shotgun (WGS) entry which is preliminary data.</text>
</comment>
<dbReference type="InterPro" id="IPR052611">
    <property type="entry name" value="Plant_RLK_LysM"/>
</dbReference>
<feature type="domain" description="Protein kinase" evidence="3">
    <location>
        <begin position="287"/>
        <end position="582"/>
    </location>
</feature>
<feature type="transmembrane region" description="Helical" evidence="1">
    <location>
        <begin position="246"/>
        <end position="267"/>
    </location>
</feature>
<organism evidence="5 6">
    <name type="scientific">Ananas comosus</name>
    <name type="common">Pineapple</name>
    <name type="synonym">Ananas ananas</name>
    <dbReference type="NCBI Taxonomy" id="4615"/>
    <lineage>
        <taxon>Eukaryota</taxon>
        <taxon>Viridiplantae</taxon>
        <taxon>Streptophyta</taxon>
        <taxon>Embryophyta</taxon>
        <taxon>Tracheophyta</taxon>
        <taxon>Spermatophyta</taxon>
        <taxon>Magnoliopsida</taxon>
        <taxon>Liliopsida</taxon>
        <taxon>Poales</taxon>
        <taxon>Bromeliaceae</taxon>
        <taxon>Bromelioideae</taxon>
        <taxon>Ananas</taxon>
    </lineage>
</organism>
<dbReference type="InterPro" id="IPR000719">
    <property type="entry name" value="Prot_kinase_dom"/>
</dbReference>
<accession>A0A199UXN5</accession>
<dbReference type="Proteomes" id="UP000092600">
    <property type="component" value="Unassembled WGS sequence"/>
</dbReference>
<dbReference type="Pfam" id="PF23457">
    <property type="entry name" value="LysM2_NFP"/>
    <property type="match status" value="1"/>
</dbReference>
<dbReference type="InterPro" id="IPR001245">
    <property type="entry name" value="Ser-Thr/Tyr_kinase_cat_dom"/>
</dbReference>
<evidence type="ECO:0000313" key="5">
    <source>
        <dbReference type="EMBL" id="OAY69376.1"/>
    </source>
</evidence>
<dbReference type="STRING" id="4615.A0A199UXN5"/>
<evidence type="ECO:0000256" key="2">
    <source>
        <dbReference type="SAM" id="SignalP"/>
    </source>
</evidence>
<dbReference type="InterPro" id="IPR011009">
    <property type="entry name" value="Kinase-like_dom_sf"/>
</dbReference>
<dbReference type="GO" id="GO:0004672">
    <property type="term" value="F:protein kinase activity"/>
    <property type="evidence" value="ECO:0007669"/>
    <property type="project" value="InterPro"/>
</dbReference>
<dbReference type="GO" id="GO:0005886">
    <property type="term" value="C:plasma membrane"/>
    <property type="evidence" value="ECO:0007669"/>
    <property type="project" value="UniProtKB-ARBA"/>
</dbReference>
<evidence type="ECO:0000259" key="3">
    <source>
        <dbReference type="PROSITE" id="PS50011"/>
    </source>
</evidence>
<dbReference type="PANTHER" id="PTHR45927:SF2">
    <property type="entry name" value="SERINE_THREONINE RECEPTOR-LIKE KINASE NFP"/>
    <property type="match status" value="1"/>
</dbReference>
<dbReference type="Gene3D" id="1.10.510.10">
    <property type="entry name" value="Transferase(Phosphotransferase) domain 1"/>
    <property type="match status" value="2"/>
</dbReference>
<dbReference type="InterPro" id="IPR059144">
    <property type="entry name" value="NFP_LysM3"/>
</dbReference>
<dbReference type="PROSITE" id="PS51782">
    <property type="entry name" value="LYSM"/>
    <property type="match status" value="1"/>
</dbReference>
<reference evidence="5 6" key="1">
    <citation type="journal article" date="2016" name="DNA Res.">
        <title>The draft genome of MD-2 pineapple using hybrid error correction of long reads.</title>
        <authorList>
            <person name="Redwan R.M."/>
            <person name="Saidin A."/>
            <person name="Kumar S.V."/>
        </authorList>
    </citation>
    <scope>NUCLEOTIDE SEQUENCE [LARGE SCALE GENOMIC DNA]</scope>
    <source>
        <strain evidence="6">cv. MD2</strain>
        <tissue evidence="5">Leaf</tissue>
    </source>
</reference>
<gene>
    <name evidence="5" type="ORF">ACMD2_00990</name>
</gene>
<feature type="domain" description="LysM" evidence="4">
    <location>
        <begin position="105"/>
        <end position="152"/>
    </location>
</feature>
<feature type="signal peptide" evidence="2">
    <location>
        <begin position="1"/>
        <end position="21"/>
    </location>
</feature>
<dbReference type="PROSITE" id="PS50011">
    <property type="entry name" value="PROTEIN_KINASE_DOM"/>
    <property type="match status" value="1"/>
</dbReference>
<dbReference type="PROSITE" id="PS51257">
    <property type="entry name" value="PROKAR_LIPOPROTEIN"/>
    <property type="match status" value="1"/>
</dbReference>
<keyword evidence="1" id="KW-0472">Membrane</keyword>
<protein>
    <submittedName>
        <fullName evidence="5">Protein LYK5</fullName>
    </submittedName>
</protein>